<dbReference type="GO" id="GO:0006508">
    <property type="term" value="P:proteolysis"/>
    <property type="evidence" value="ECO:0007669"/>
    <property type="project" value="UniProtKB-KW"/>
</dbReference>
<dbReference type="InterPro" id="IPR009003">
    <property type="entry name" value="Peptidase_S1_PA"/>
</dbReference>
<reference evidence="1 2" key="1">
    <citation type="submission" date="2019-02" db="EMBL/GenBank/DDBJ databases">
        <title>Deep-cultivation of Planctomycetes and their phenomic and genomic characterization uncovers novel biology.</title>
        <authorList>
            <person name="Wiegand S."/>
            <person name="Jogler M."/>
            <person name="Boedeker C."/>
            <person name="Pinto D."/>
            <person name="Vollmers J."/>
            <person name="Rivas-Marin E."/>
            <person name="Kohn T."/>
            <person name="Peeters S.H."/>
            <person name="Heuer A."/>
            <person name="Rast P."/>
            <person name="Oberbeckmann S."/>
            <person name="Bunk B."/>
            <person name="Jeske O."/>
            <person name="Meyerdierks A."/>
            <person name="Storesund J.E."/>
            <person name="Kallscheuer N."/>
            <person name="Luecker S."/>
            <person name="Lage O.M."/>
            <person name="Pohl T."/>
            <person name="Merkel B.J."/>
            <person name="Hornburger P."/>
            <person name="Mueller R.-W."/>
            <person name="Bruemmer F."/>
            <person name="Labrenz M."/>
            <person name="Spormann A.M."/>
            <person name="Op den Camp H."/>
            <person name="Overmann J."/>
            <person name="Amann R."/>
            <person name="Jetten M.S.M."/>
            <person name="Mascher T."/>
            <person name="Medema M.H."/>
            <person name="Devos D.P."/>
            <person name="Kaster A.-K."/>
            <person name="Ovreas L."/>
            <person name="Rohde M."/>
            <person name="Galperin M.Y."/>
            <person name="Jogler C."/>
        </authorList>
    </citation>
    <scope>NUCLEOTIDE SEQUENCE [LARGE SCALE GENOMIC DNA]</scope>
    <source>
        <strain evidence="1 2">Q31a</strain>
    </source>
</reference>
<dbReference type="GO" id="GO:0004252">
    <property type="term" value="F:serine-type endopeptidase activity"/>
    <property type="evidence" value="ECO:0007669"/>
    <property type="project" value="InterPro"/>
</dbReference>
<protein>
    <submittedName>
        <fullName evidence="1">Serine protease HhoB</fullName>
    </submittedName>
</protein>
<evidence type="ECO:0000313" key="2">
    <source>
        <dbReference type="Proteomes" id="UP000318017"/>
    </source>
</evidence>
<sequence>MRYISSLVPENACQTRSFPAPVLEGLRSQLSFWLLVVPVLVLVGKSVACAADGLSEDVLTRLKNATVMVEVGDATGTGFVVQREADSALIATNAHVVASNVNNFWEHTSVVFGGGSTEERVLVADVLAVDVTSDLAILKVSARDLPEPVDIDFPVEIRETLSVYILGYPYGESLATKGNHPAITVAEGNVASFRRDSENRVELVQIDGSINPGSSGGPVVDAAGHLIGVATAKVKGTQIGFAIPTETLTSVLRGNVSEIDISGRKINRDQCQLSIQLQTIDPKDNIQSVKLMTVDKQGVESELENAIANRLIEWPQLSPTMAESQLKLGSKNSQRVTVAAPNAALVYQIKMLRRDGGISWTRPMVLEILETPPKKTPVAMAIDAPEIKPVEMNNTGKTIALPGPVKDIVVGGGGRFLVMHFETLQKLAVFDVSELKIVTYFPVDDQQVFFAAGAEHVVALMAEKNTITRWSLKTFERELTKLVPIPYEATTFSMGAASGGPILIGSARGSSVSSVDFFDLRTLEQIELDKAPDRADMHRGTQVRASADGSVFGVWRTSVSPSGIKALHFNGNEVTEYYEHDSAGYVVPNSNGTVLFTANGLFTNQVEAVASSIRRQANLAVPAVHGDYYLSIGIPEGSRQGEAKQPRVFLCRIDQKTPLVMLPAIPLHLVDGDIWSRDPMTIDKRVFLIPRAEVILTLVETRDKLEAVRFDLDATLDSSGLDYLFIHSVPPKFISAGEVLEYQLEVKSKRGGVRYSLESGPDGMTLTKDGFIRWETDLESAPEKQTIIVSLSDDSGQSIFHTFVLQVRK</sequence>
<dbReference type="EMBL" id="CP036298">
    <property type="protein sequence ID" value="QDV23373.1"/>
    <property type="molecule type" value="Genomic_DNA"/>
</dbReference>
<keyword evidence="2" id="KW-1185">Reference proteome</keyword>
<dbReference type="InterPro" id="IPR001940">
    <property type="entry name" value="Peptidase_S1C"/>
</dbReference>
<dbReference type="Pfam" id="PF13365">
    <property type="entry name" value="Trypsin_2"/>
    <property type="match status" value="1"/>
</dbReference>
<gene>
    <name evidence="1" type="primary">hhoB_1</name>
    <name evidence="1" type="ORF">Q31a_16710</name>
</gene>
<dbReference type="PANTHER" id="PTHR43019:SF23">
    <property type="entry name" value="PROTEASE DO-LIKE 5, CHLOROPLASTIC"/>
    <property type="match status" value="1"/>
</dbReference>
<name>A0A518G446_9BACT</name>
<dbReference type="AlphaFoldDB" id="A0A518G446"/>
<dbReference type="SUPFAM" id="SSF82171">
    <property type="entry name" value="DPP6 N-terminal domain-like"/>
    <property type="match status" value="1"/>
</dbReference>
<organism evidence="1 2">
    <name type="scientific">Aureliella helgolandensis</name>
    <dbReference type="NCBI Taxonomy" id="2527968"/>
    <lineage>
        <taxon>Bacteria</taxon>
        <taxon>Pseudomonadati</taxon>
        <taxon>Planctomycetota</taxon>
        <taxon>Planctomycetia</taxon>
        <taxon>Pirellulales</taxon>
        <taxon>Pirellulaceae</taxon>
        <taxon>Aureliella</taxon>
    </lineage>
</organism>
<keyword evidence="1" id="KW-0645">Protease</keyword>
<dbReference type="SUPFAM" id="SSF50494">
    <property type="entry name" value="Trypsin-like serine proteases"/>
    <property type="match status" value="1"/>
</dbReference>
<dbReference type="Proteomes" id="UP000318017">
    <property type="component" value="Chromosome"/>
</dbReference>
<dbReference type="PANTHER" id="PTHR43019">
    <property type="entry name" value="SERINE ENDOPROTEASE DEGS"/>
    <property type="match status" value="1"/>
</dbReference>
<keyword evidence="1" id="KW-0378">Hydrolase</keyword>
<dbReference type="PRINTS" id="PR00834">
    <property type="entry name" value="PROTEASES2C"/>
</dbReference>
<accession>A0A518G446</accession>
<dbReference type="InterPro" id="IPR043504">
    <property type="entry name" value="Peptidase_S1_PA_chymotrypsin"/>
</dbReference>
<dbReference type="RefSeq" id="WP_145076284.1">
    <property type="nucleotide sequence ID" value="NZ_CP036298.1"/>
</dbReference>
<dbReference type="KEGG" id="ahel:Q31a_16710"/>
<proteinExistence type="predicted"/>
<dbReference type="Gene3D" id="2.40.10.10">
    <property type="entry name" value="Trypsin-like serine proteases"/>
    <property type="match status" value="2"/>
</dbReference>
<dbReference type="OrthoDB" id="290518at2"/>
<evidence type="ECO:0000313" key="1">
    <source>
        <dbReference type="EMBL" id="QDV23373.1"/>
    </source>
</evidence>